<organism evidence="1 2">
    <name type="scientific">Kitasatospora putterlickiae</name>
    <dbReference type="NCBI Taxonomy" id="221725"/>
    <lineage>
        <taxon>Bacteria</taxon>
        <taxon>Bacillati</taxon>
        <taxon>Actinomycetota</taxon>
        <taxon>Actinomycetes</taxon>
        <taxon>Kitasatosporales</taxon>
        <taxon>Streptomycetaceae</taxon>
        <taxon>Kitasatospora</taxon>
    </lineage>
</organism>
<gene>
    <name evidence="1" type="ORF">GCM10009639_54990</name>
</gene>
<dbReference type="EMBL" id="BAAAKJ010000314">
    <property type="protein sequence ID" value="GAA1406785.1"/>
    <property type="molecule type" value="Genomic_DNA"/>
</dbReference>
<evidence type="ECO:0000313" key="1">
    <source>
        <dbReference type="EMBL" id="GAA1406785.1"/>
    </source>
</evidence>
<reference evidence="2" key="1">
    <citation type="journal article" date="2019" name="Int. J. Syst. Evol. Microbiol.">
        <title>The Global Catalogue of Microorganisms (GCM) 10K type strain sequencing project: providing services to taxonomists for standard genome sequencing and annotation.</title>
        <authorList>
            <consortium name="The Broad Institute Genomics Platform"/>
            <consortium name="The Broad Institute Genome Sequencing Center for Infectious Disease"/>
            <person name="Wu L."/>
            <person name="Ma J."/>
        </authorList>
    </citation>
    <scope>NUCLEOTIDE SEQUENCE [LARGE SCALE GENOMIC DNA]</scope>
    <source>
        <strain evidence="2">JCM 12393</strain>
    </source>
</reference>
<dbReference type="RefSeq" id="WP_344341762.1">
    <property type="nucleotide sequence ID" value="NZ_BAAAKJ010000314.1"/>
</dbReference>
<keyword evidence="2" id="KW-1185">Reference proteome</keyword>
<sequence length="62" mass="6584">MCRGGPPRRAARPGPLAEEAAGQALFHGELSTYLAAAIASGLWQPEQAELPDGLTARHFEEL</sequence>
<name>A0ABP4J6B1_9ACTN</name>
<accession>A0ABP4J6B1</accession>
<comment type="caution">
    <text evidence="1">The sequence shown here is derived from an EMBL/GenBank/DDBJ whole genome shotgun (WGS) entry which is preliminary data.</text>
</comment>
<dbReference type="Proteomes" id="UP001499863">
    <property type="component" value="Unassembled WGS sequence"/>
</dbReference>
<proteinExistence type="predicted"/>
<evidence type="ECO:0000313" key="2">
    <source>
        <dbReference type="Proteomes" id="UP001499863"/>
    </source>
</evidence>
<protein>
    <submittedName>
        <fullName evidence="1">Uncharacterized protein</fullName>
    </submittedName>
</protein>